<evidence type="ECO:0000313" key="1">
    <source>
        <dbReference type="EMBL" id="MBR0553892.1"/>
    </source>
</evidence>
<comment type="caution">
    <text evidence="1">The sequence shown here is derived from an EMBL/GenBank/DDBJ whole genome shotgun (WGS) entry which is preliminary data.</text>
</comment>
<dbReference type="InterPro" id="IPR021508">
    <property type="entry name" value="Gp17-like"/>
</dbReference>
<sequence length="133" mass="14424">MSVRSLLQAALVTALSGAPEVGGTVTGVFDAPPPRAAWPFVLVEETVLADWGAKDIAGREGRVLVLAEDSGERPVRVRALCDAIRDALSDMPRDLGEGWRIVTVQPLKSRVVRAGRERWTGSVEARVRLLRLN</sequence>
<dbReference type="Proteomes" id="UP000676996">
    <property type="component" value="Unassembled WGS sequence"/>
</dbReference>
<dbReference type="EMBL" id="JAGRQC010000005">
    <property type="protein sequence ID" value="MBR0553892.1"/>
    <property type="molecule type" value="Genomic_DNA"/>
</dbReference>
<dbReference type="InterPro" id="IPR053745">
    <property type="entry name" value="Viral_Tail_Comp_sf"/>
</dbReference>
<dbReference type="Pfam" id="PF11367">
    <property type="entry name" value="Tail_completion_gp17"/>
    <property type="match status" value="1"/>
</dbReference>
<keyword evidence="2" id="KW-1185">Reference proteome</keyword>
<proteinExistence type="predicted"/>
<organism evidence="1 2">
    <name type="scientific">Stakelama marina</name>
    <dbReference type="NCBI Taxonomy" id="2826939"/>
    <lineage>
        <taxon>Bacteria</taxon>
        <taxon>Pseudomonadati</taxon>
        <taxon>Pseudomonadota</taxon>
        <taxon>Alphaproteobacteria</taxon>
        <taxon>Sphingomonadales</taxon>
        <taxon>Sphingomonadaceae</taxon>
        <taxon>Stakelama</taxon>
    </lineage>
</organism>
<name>A0A8T4IIN2_9SPHN</name>
<reference evidence="1" key="1">
    <citation type="submission" date="2021-04" db="EMBL/GenBank/DDBJ databases">
        <title>Ouciella asimina sp. nov., isolated from the surface seawater in the hydrothermal field of Okinawa Trough.</title>
        <authorList>
            <person name="Shuang W."/>
        </authorList>
    </citation>
    <scope>NUCLEOTIDE SEQUENCE</scope>
    <source>
        <strain evidence="1">LXI357</strain>
    </source>
</reference>
<accession>A0A8T4IIN2</accession>
<protein>
    <submittedName>
        <fullName evidence="1">DUF3168 domain-containing protein</fullName>
    </submittedName>
</protein>
<dbReference type="RefSeq" id="WP_284055149.1">
    <property type="nucleotide sequence ID" value="NZ_JAGRQC010000005.1"/>
</dbReference>
<gene>
    <name evidence="1" type="ORF">J7S20_15400</name>
</gene>
<dbReference type="Gene3D" id="3.30.2000.30">
    <property type="match status" value="1"/>
</dbReference>
<dbReference type="AlphaFoldDB" id="A0A8T4IIN2"/>
<evidence type="ECO:0000313" key="2">
    <source>
        <dbReference type="Proteomes" id="UP000676996"/>
    </source>
</evidence>